<sequence>MPAPLSSLKILDFSTLLPGPFASMMLADLGAVVLRVESPTRPDLVRMLPTQIKGGSGTHETLNRSKLSIGLNLKHPDAVKIVQQLVNKYDIVLEQFRPGVMKRLGLDYEELRRHNPALIFCSLTGYGQTGVYRNRAGHDLNYLALSGVSNYSRRKNESPVPLGIQVADIAGGSYHVVMGILAAVVHRQQTGEGQSIDISMADAMFSMNVFEGANWLAGGPGAEPESTWLNGGTFYDYYQTQDGRWVSVSSLETQFFAALIHAMELPETLLQTSLTDLEAQKMLKGILRKRFLERTWSEWESAFAYCDACVELVLEFPEAMEHQQFKDREMIKDVPVQDGSSRKQIASPFKFSACKPEYRHVGVELGKQTDIVLKELGYTLEQIKKLKNAGVCADNKTK</sequence>
<protein>
    <recommendedName>
        <fullName evidence="2">Carnitine dehydratase</fullName>
    </recommendedName>
</protein>
<evidence type="ECO:0000313" key="1">
    <source>
        <dbReference type="EMBL" id="SVA21728.1"/>
    </source>
</evidence>
<dbReference type="GO" id="GO:0003824">
    <property type="term" value="F:catalytic activity"/>
    <property type="evidence" value="ECO:0007669"/>
    <property type="project" value="InterPro"/>
</dbReference>
<accession>A0A381U262</accession>
<gene>
    <name evidence="1" type="ORF">METZ01_LOCUS74582</name>
</gene>
<dbReference type="InterPro" id="IPR050509">
    <property type="entry name" value="CoA-transferase_III"/>
</dbReference>
<dbReference type="PANTHER" id="PTHR48228">
    <property type="entry name" value="SUCCINYL-COA--D-CITRAMALATE COA-TRANSFERASE"/>
    <property type="match status" value="1"/>
</dbReference>
<dbReference type="EMBL" id="UINC01005501">
    <property type="protein sequence ID" value="SVA21728.1"/>
    <property type="molecule type" value="Genomic_DNA"/>
</dbReference>
<dbReference type="InterPro" id="IPR003673">
    <property type="entry name" value="CoA-Trfase_fam_III"/>
</dbReference>
<name>A0A381U262_9ZZZZ</name>
<dbReference type="InterPro" id="IPR023606">
    <property type="entry name" value="CoA-Trfase_III_dom_1_sf"/>
</dbReference>
<proteinExistence type="predicted"/>
<evidence type="ECO:0008006" key="2">
    <source>
        <dbReference type="Google" id="ProtNLM"/>
    </source>
</evidence>
<dbReference type="SUPFAM" id="SSF89796">
    <property type="entry name" value="CoA-transferase family III (CaiB/BaiF)"/>
    <property type="match status" value="1"/>
</dbReference>
<dbReference type="Gene3D" id="3.30.1540.10">
    <property type="entry name" value="formyl-coa transferase, domain 3"/>
    <property type="match status" value="1"/>
</dbReference>
<dbReference type="PANTHER" id="PTHR48228:SF5">
    <property type="entry name" value="ALPHA-METHYLACYL-COA RACEMASE"/>
    <property type="match status" value="1"/>
</dbReference>
<dbReference type="InterPro" id="IPR044855">
    <property type="entry name" value="CoA-Trfase_III_dom3_sf"/>
</dbReference>
<reference evidence="1" key="1">
    <citation type="submission" date="2018-05" db="EMBL/GenBank/DDBJ databases">
        <authorList>
            <person name="Lanie J.A."/>
            <person name="Ng W.-L."/>
            <person name="Kazmierczak K.M."/>
            <person name="Andrzejewski T.M."/>
            <person name="Davidsen T.M."/>
            <person name="Wayne K.J."/>
            <person name="Tettelin H."/>
            <person name="Glass J.I."/>
            <person name="Rusch D."/>
            <person name="Podicherti R."/>
            <person name="Tsui H.-C.T."/>
            <person name="Winkler M.E."/>
        </authorList>
    </citation>
    <scope>NUCLEOTIDE SEQUENCE</scope>
</reference>
<dbReference type="AlphaFoldDB" id="A0A381U262"/>
<dbReference type="Gene3D" id="3.40.50.10540">
    <property type="entry name" value="Crotonobetainyl-coa:carnitine coa-transferase, domain 1"/>
    <property type="match status" value="1"/>
</dbReference>
<organism evidence="1">
    <name type="scientific">marine metagenome</name>
    <dbReference type="NCBI Taxonomy" id="408172"/>
    <lineage>
        <taxon>unclassified sequences</taxon>
        <taxon>metagenomes</taxon>
        <taxon>ecological metagenomes</taxon>
    </lineage>
</organism>
<dbReference type="Pfam" id="PF02515">
    <property type="entry name" value="CoA_transf_3"/>
    <property type="match status" value="1"/>
</dbReference>